<reference evidence="3 4" key="1">
    <citation type="submission" date="2016-02" db="EMBL/GenBank/DDBJ databases">
        <title>Genome analysis of coral dinoflagellate symbionts highlights evolutionary adaptations to a symbiotic lifestyle.</title>
        <authorList>
            <person name="Aranda M."/>
            <person name="Li Y."/>
            <person name="Liew Y.J."/>
            <person name="Baumgarten S."/>
            <person name="Simakov O."/>
            <person name="Wilson M."/>
            <person name="Piel J."/>
            <person name="Ashoor H."/>
            <person name="Bougouffa S."/>
            <person name="Bajic V.B."/>
            <person name="Ryu T."/>
            <person name="Ravasi T."/>
            <person name="Bayer T."/>
            <person name="Micklem G."/>
            <person name="Kim H."/>
            <person name="Bhak J."/>
            <person name="Lajeunesse T.C."/>
            <person name="Voolstra C.R."/>
        </authorList>
    </citation>
    <scope>NUCLEOTIDE SEQUENCE [LARGE SCALE GENOMIC DNA]</scope>
    <source>
        <strain evidence="3 4">CCMP2467</strain>
    </source>
</reference>
<organism evidence="3 4">
    <name type="scientific">Symbiodinium microadriaticum</name>
    <name type="common">Dinoflagellate</name>
    <name type="synonym">Zooxanthella microadriatica</name>
    <dbReference type="NCBI Taxonomy" id="2951"/>
    <lineage>
        <taxon>Eukaryota</taxon>
        <taxon>Sar</taxon>
        <taxon>Alveolata</taxon>
        <taxon>Dinophyceae</taxon>
        <taxon>Suessiales</taxon>
        <taxon>Symbiodiniaceae</taxon>
        <taxon>Symbiodinium</taxon>
    </lineage>
</organism>
<dbReference type="AlphaFoldDB" id="A0A1Q9BT29"/>
<dbReference type="Proteomes" id="UP000186817">
    <property type="component" value="Unassembled WGS sequence"/>
</dbReference>
<feature type="compositionally biased region" description="Acidic residues" evidence="1">
    <location>
        <begin position="174"/>
        <end position="185"/>
    </location>
</feature>
<sequence>MWTASKELKVLAIPTETNPADAGTKVLTGARLKKLCGLMGMVDGSGNLIKDDTNHKAKAGNAIKVLMMVQALLATTQLEGCGNEGPEDPNYILDYLLESFYVFGYMLSMVGGGYLYVLTGIIVMTLIVYLVFGARWRVTFVLENRPYTSGLGPGYADGGSTSEGAPSSASREDAENDNADEDQSFEDTFGSEFEDTFGSEFEDIFSYSKFVEHFFGKGTCGFHFFDFNNEPNYADTSGEAAETTVARRRLFGR</sequence>
<feature type="transmembrane region" description="Helical" evidence="2">
    <location>
        <begin position="113"/>
        <end position="132"/>
    </location>
</feature>
<protein>
    <submittedName>
        <fullName evidence="3">Uncharacterized protein</fullName>
    </submittedName>
</protein>
<evidence type="ECO:0000313" key="3">
    <source>
        <dbReference type="EMBL" id="OLP73784.1"/>
    </source>
</evidence>
<evidence type="ECO:0000313" key="4">
    <source>
        <dbReference type="Proteomes" id="UP000186817"/>
    </source>
</evidence>
<proteinExistence type="predicted"/>
<gene>
    <name evidence="3" type="ORF">AK812_SmicGene46865</name>
</gene>
<name>A0A1Q9BT29_SYMMI</name>
<comment type="caution">
    <text evidence="3">The sequence shown here is derived from an EMBL/GenBank/DDBJ whole genome shotgun (WGS) entry which is preliminary data.</text>
</comment>
<feature type="compositionally biased region" description="Polar residues" evidence="1">
    <location>
        <begin position="159"/>
        <end position="169"/>
    </location>
</feature>
<feature type="region of interest" description="Disordered" evidence="1">
    <location>
        <begin position="152"/>
        <end position="185"/>
    </location>
</feature>
<keyword evidence="2" id="KW-0472">Membrane</keyword>
<keyword evidence="2" id="KW-1133">Transmembrane helix</keyword>
<dbReference type="EMBL" id="LSRX01004775">
    <property type="protein sequence ID" value="OLP73784.1"/>
    <property type="molecule type" value="Genomic_DNA"/>
</dbReference>
<keyword evidence="4" id="KW-1185">Reference proteome</keyword>
<keyword evidence="2" id="KW-0812">Transmembrane</keyword>
<dbReference type="OrthoDB" id="10600587at2759"/>
<accession>A0A1Q9BT29</accession>
<evidence type="ECO:0000256" key="1">
    <source>
        <dbReference type="SAM" id="MobiDB-lite"/>
    </source>
</evidence>
<evidence type="ECO:0000256" key="2">
    <source>
        <dbReference type="SAM" id="Phobius"/>
    </source>
</evidence>